<dbReference type="AlphaFoldDB" id="A0A225DDG6"/>
<proteinExistence type="predicted"/>
<dbReference type="EMBL" id="NIDE01000010">
    <property type="protein sequence ID" value="OWK39512.1"/>
    <property type="molecule type" value="Genomic_DNA"/>
</dbReference>
<keyword evidence="2" id="KW-1185">Reference proteome</keyword>
<name>A0A225DDG6_9BACT</name>
<accession>A0A225DDG6</accession>
<comment type="caution">
    <text evidence="1">The sequence shown here is derived from an EMBL/GenBank/DDBJ whole genome shotgun (WGS) entry which is preliminary data.</text>
</comment>
<evidence type="ECO:0000313" key="2">
    <source>
        <dbReference type="Proteomes" id="UP000214646"/>
    </source>
</evidence>
<organism evidence="1 2">
    <name type="scientific">Fimbriiglobus ruber</name>
    <dbReference type="NCBI Taxonomy" id="1908690"/>
    <lineage>
        <taxon>Bacteria</taxon>
        <taxon>Pseudomonadati</taxon>
        <taxon>Planctomycetota</taxon>
        <taxon>Planctomycetia</taxon>
        <taxon>Gemmatales</taxon>
        <taxon>Gemmataceae</taxon>
        <taxon>Fimbriiglobus</taxon>
    </lineage>
</organism>
<dbReference type="RefSeq" id="WP_161967697.1">
    <property type="nucleotide sequence ID" value="NZ_NIDE01000010.1"/>
</dbReference>
<dbReference type="OrthoDB" id="9790252at2"/>
<dbReference type="Proteomes" id="UP000214646">
    <property type="component" value="Unassembled WGS sequence"/>
</dbReference>
<gene>
    <name evidence="1" type="ORF">FRUB_06075</name>
</gene>
<sequence>MQKSRNYWAVFQGREVLFEGSFSDCWTQLTEQFGKQTVSSLVKNGIRIGRLS</sequence>
<evidence type="ECO:0000313" key="1">
    <source>
        <dbReference type="EMBL" id="OWK39512.1"/>
    </source>
</evidence>
<protein>
    <submittedName>
        <fullName evidence="1">Uncharacterized protein</fullName>
    </submittedName>
</protein>
<reference evidence="2" key="1">
    <citation type="submission" date="2017-06" db="EMBL/GenBank/DDBJ databases">
        <title>Genome analysis of Fimbriiglobus ruber SP5, the first member of the order Planctomycetales with confirmed chitinolytic capability.</title>
        <authorList>
            <person name="Ravin N.V."/>
            <person name="Rakitin A.L."/>
            <person name="Ivanova A.A."/>
            <person name="Beletsky A.V."/>
            <person name="Kulichevskaya I.S."/>
            <person name="Mardanov A.V."/>
            <person name="Dedysh S.N."/>
        </authorList>
    </citation>
    <scope>NUCLEOTIDE SEQUENCE [LARGE SCALE GENOMIC DNA]</scope>
    <source>
        <strain evidence="2">SP5</strain>
    </source>
</reference>